<evidence type="ECO:0000256" key="1">
    <source>
        <dbReference type="SAM" id="MobiDB-lite"/>
    </source>
</evidence>
<dbReference type="EMBL" id="JADBEG010000001">
    <property type="protein sequence ID" value="MBE1493216.1"/>
    <property type="molecule type" value="Genomic_DNA"/>
</dbReference>
<feature type="region of interest" description="Disordered" evidence="1">
    <location>
        <begin position="1"/>
        <end position="20"/>
    </location>
</feature>
<reference evidence="2 3" key="1">
    <citation type="submission" date="2020-10" db="EMBL/GenBank/DDBJ databases">
        <title>Sequencing the genomes of 1000 actinobacteria strains.</title>
        <authorList>
            <person name="Klenk H.-P."/>
        </authorList>
    </citation>
    <scope>NUCLEOTIDE SEQUENCE [LARGE SCALE GENOMIC DNA]</scope>
    <source>
        <strain evidence="2 3">DSM 44653</strain>
    </source>
</reference>
<evidence type="ECO:0000313" key="2">
    <source>
        <dbReference type="EMBL" id="MBE1493216.1"/>
    </source>
</evidence>
<sequence length="48" mass="4939">MTEMMSGVENAEDSKPETGLDEQLVAQLVSGARAGGLALIGDGGCWRS</sequence>
<evidence type="ECO:0000313" key="3">
    <source>
        <dbReference type="Proteomes" id="UP000631670"/>
    </source>
</evidence>
<protein>
    <submittedName>
        <fullName evidence="2">Uncharacterized protein</fullName>
    </submittedName>
</protein>
<gene>
    <name evidence="2" type="ORF">H4696_000316</name>
</gene>
<comment type="caution">
    <text evidence="2">The sequence shown here is derived from an EMBL/GenBank/DDBJ whole genome shotgun (WGS) entry which is preliminary data.</text>
</comment>
<accession>A0ABR9HQK4</accession>
<proteinExistence type="predicted"/>
<dbReference type="Proteomes" id="UP000631670">
    <property type="component" value="Unassembled WGS sequence"/>
</dbReference>
<organism evidence="2 3">
    <name type="scientific">Amycolatopsis lexingtonensis</name>
    <dbReference type="NCBI Taxonomy" id="218822"/>
    <lineage>
        <taxon>Bacteria</taxon>
        <taxon>Bacillati</taxon>
        <taxon>Actinomycetota</taxon>
        <taxon>Actinomycetes</taxon>
        <taxon>Pseudonocardiales</taxon>
        <taxon>Pseudonocardiaceae</taxon>
        <taxon>Amycolatopsis</taxon>
    </lineage>
</organism>
<name>A0ABR9HQK4_9PSEU</name>
<keyword evidence="3" id="KW-1185">Reference proteome</keyword>